<keyword evidence="6" id="KW-1185">Reference proteome</keyword>
<dbReference type="Gene3D" id="3.30.70.270">
    <property type="match status" value="1"/>
</dbReference>
<dbReference type="eggNOG" id="COG5001">
    <property type="taxonomic scope" value="Bacteria"/>
</dbReference>
<dbReference type="PROSITE" id="PS50887">
    <property type="entry name" value="GGDEF"/>
    <property type="match status" value="1"/>
</dbReference>
<dbReference type="CDD" id="cd01948">
    <property type="entry name" value="EAL"/>
    <property type="match status" value="1"/>
</dbReference>
<dbReference type="Proteomes" id="UP000004728">
    <property type="component" value="Unassembled WGS sequence"/>
</dbReference>
<name>F1Z3A2_9SPHN</name>
<dbReference type="InterPro" id="IPR000014">
    <property type="entry name" value="PAS"/>
</dbReference>
<dbReference type="GO" id="GO:0003824">
    <property type="term" value="F:catalytic activity"/>
    <property type="evidence" value="ECO:0007669"/>
    <property type="project" value="UniProtKB-ARBA"/>
</dbReference>
<dbReference type="InterPro" id="IPR052155">
    <property type="entry name" value="Biofilm_reg_signaling"/>
</dbReference>
<dbReference type="CDD" id="cd00130">
    <property type="entry name" value="PAS"/>
    <property type="match status" value="1"/>
</dbReference>
<dbReference type="Pfam" id="PF00563">
    <property type="entry name" value="EAL"/>
    <property type="match status" value="1"/>
</dbReference>
<organism evidence="5 6">
    <name type="scientific">Novosphingobium nitrogenifigens DSM 19370</name>
    <dbReference type="NCBI Taxonomy" id="983920"/>
    <lineage>
        <taxon>Bacteria</taxon>
        <taxon>Pseudomonadati</taxon>
        <taxon>Pseudomonadota</taxon>
        <taxon>Alphaproteobacteria</taxon>
        <taxon>Sphingomonadales</taxon>
        <taxon>Sphingomonadaceae</taxon>
        <taxon>Novosphingobium</taxon>
    </lineage>
</organism>
<dbReference type="RefSeq" id="WP_008072000.1">
    <property type="nucleotide sequence ID" value="NZ_GL876935.1"/>
</dbReference>
<dbReference type="AlphaFoldDB" id="F1Z3A2"/>
<gene>
    <name evidence="5" type="ORF">Y88_3415</name>
</gene>
<feature type="domain" description="PAS" evidence="1">
    <location>
        <begin position="135"/>
        <end position="177"/>
    </location>
</feature>
<sequence>MSEWMMEMFNLADDRVRLLLDTIPVALSLEDGNGRRVSLNRESEALWGEAGPAALRDLAARAIPLRSVQPCDCAAGDDCCGEREDVIWDDERQACRTLRTLRRAIFDEHGQLRHMLNASVDITESKRLELELRDSEKKLRGLFELCPLGIALTTMDGAYLEFNEAFCRICGYSPDEIRKLDYWALTPRKYAEAEQIQLRSLLEFGHYGPYEKEYIRKDGCCVPLRLTGVLLQGSDGKSYIWSIIEDVTEQRKSQEAIWRHANFDMMTGLPNRRMFYERLERDILSSAVEERRLAVIFLDFDNFKEINDAFGHDKGDEVLREAARRLKSHLRESDVIGRLSGDEFTLILRSFRDDQEIDNVVQRLLATLSEPYRFGADILHASASVGIAVYPDDGAAADELIRHADQAMYEAKAQGQGRFSHFHRELQEEASHRSRMAMELRHALVEKQFRLYYQPIVALDSGEVLKAEALLRWEHPRLGLIGGGDFIPVAEQAGSIHAIGQWVFEEAANQVARWDRAGCPPIQLGINRSPVEFRRPDNALDAWTTQLAQLGLCGSRFVVEITEGLLVEQTPVVRGQLEQLGRIGSGLALDDFGTGYSSLSYLRKFDVDFLKIDRSFVQGLAPGSEDLALCEAMIVMAEKLGIKVIAEGIETEQQRDLLAAAGCHFGQGYWFGRPMPAEAFTRRLLQGKGVVSA</sequence>
<dbReference type="FunCoup" id="F1Z3A2">
    <property type="interactions" value="273"/>
</dbReference>
<dbReference type="CDD" id="cd01949">
    <property type="entry name" value="GGDEF"/>
    <property type="match status" value="1"/>
</dbReference>
<dbReference type="SUPFAM" id="SSF55785">
    <property type="entry name" value="PYP-like sensor domain (PAS domain)"/>
    <property type="match status" value="1"/>
</dbReference>
<dbReference type="InterPro" id="IPR000160">
    <property type="entry name" value="GGDEF_dom"/>
</dbReference>
<evidence type="ECO:0000259" key="2">
    <source>
        <dbReference type="PROSITE" id="PS50113"/>
    </source>
</evidence>
<evidence type="ECO:0000259" key="1">
    <source>
        <dbReference type="PROSITE" id="PS50112"/>
    </source>
</evidence>
<dbReference type="PROSITE" id="PS50883">
    <property type="entry name" value="EAL"/>
    <property type="match status" value="1"/>
</dbReference>
<dbReference type="InterPro" id="IPR035965">
    <property type="entry name" value="PAS-like_dom_sf"/>
</dbReference>
<dbReference type="PROSITE" id="PS50113">
    <property type="entry name" value="PAC"/>
    <property type="match status" value="1"/>
</dbReference>
<dbReference type="SMART" id="SM00052">
    <property type="entry name" value="EAL"/>
    <property type="match status" value="1"/>
</dbReference>
<evidence type="ECO:0000313" key="6">
    <source>
        <dbReference type="Proteomes" id="UP000004728"/>
    </source>
</evidence>
<dbReference type="InterPro" id="IPR001633">
    <property type="entry name" value="EAL_dom"/>
</dbReference>
<dbReference type="FunFam" id="3.30.70.270:FF:000001">
    <property type="entry name" value="Diguanylate cyclase domain protein"/>
    <property type="match status" value="1"/>
</dbReference>
<dbReference type="SMART" id="SM00267">
    <property type="entry name" value="GGDEF"/>
    <property type="match status" value="1"/>
</dbReference>
<dbReference type="Gene3D" id="3.20.20.450">
    <property type="entry name" value="EAL domain"/>
    <property type="match status" value="1"/>
</dbReference>
<evidence type="ECO:0000313" key="5">
    <source>
        <dbReference type="EMBL" id="EGD60911.1"/>
    </source>
</evidence>
<dbReference type="OrthoDB" id="9790882at2"/>
<protein>
    <submittedName>
        <fullName evidence="5">PAS:GGDEF domain-containing protein</fullName>
    </submittedName>
</protein>
<dbReference type="InterPro" id="IPR035919">
    <property type="entry name" value="EAL_sf"/>
</dbReference>
<dbReference type="STRING" id="983920.Y88_3415"/>
<dbReference type="HOGENOM" id="CLU_000445_70_20_5"/>
<feature type="domain" description="GGDEF" evidence="4">
    <location>
        <begin position="291"/>
        <end position="424"/>
    </location>
</feature>
<reference evidence="5 6" key="1">
    <citation type="journal article" date="2012" name="J. Bacteriol.">
        <title>Draft Genome Sequence of Novosphingobium nitrogenifigens Y88T.</title>
        <authorList>
            <person name="Strabala T.J."/>
            <person name="Macdonald L."/>
            <person name="Liu V."/>
            <person name="Smit A.M."/>
        </authorList>
    </citation>
    <scope>NUCLEOTIDE SEQUENCE [LARGE SCALE GENOMIC DNA]</scope>
    <source>
        <strain evidence="5 6">DSM 19370</strain>
    </source>
</reference>
<dbReference type="PANTHER" id="PTHR44757">
    <property type="entry name" value="DIGUANYLATE CYCLASE DGCP"/>
    <property type="match status" value="1"/>
</dbReference>
<dbReference type="SUPFAM" id="SSF55073">
    <property type="entry name" value="Nucleotide cyclase"/>
    <property type="match status" value="1"/>
</dbReference>
<dbReference type="InParanoid" id="F1Z3A2"/>
<dbReference type="NCBIfam" id="TIGR00229">
    <property type="entry name" value="sensory_box"/>
    <property type="match status" value="1"/>
</dbReference>
<dbReference type="InterPro" id="IPR000700">
    <property type="entry name" value="PAS-assoc_C"/>
</dbReference>
<dbReference type="EMBL" id="AEWJ01000002">
    <property type="protein sequence ID" value="EGD60911.1"/>
    <property type="molecule type" value="Genomic_DNA"/>
</dbReference>
<dbReference type="Pfam" id="PF00990">
    <property type="entry name" value="GGDEF"/>
    <property type="match status" value="1"/>
</dbReference>
<feature type="domain" description="PAC" evidence="2">
    <location>
        <begin position="208"/>
        <end position="259"/>
    </location>
</feature>
<evidence type="ECO:0000259" key="3">
    <source>
        <dbReference type="PROSITE" id="PS50883"/>
    </source>
</evidence>
<proteinExistence type="predicted"/>
<dbReference type="Pfam" id="PF13426">
    <property type="entry name" value="PAS_9"/>
    <property type="match status" value="1"/>
</dbReference>
<evidence type="ECO:0000259" key="4">
    <source>
        <dbReference type="PROSITE" id="PS50887"/>
    </source>
</evidence>
<comment type="caution">
    <text evidence="5">The sequence shown here is derived from an EMBL/GenBank/DDBJ whole genome shotgun (WGS) entry which is preliminary data.</text>
</comment>
<dbReference type="InterPro" id="IPR043128">
    <property type="entry name" value="Rev_trsase/Diguanyl_cyclase"/>
</dbReference>
<feature type="domain" description="EAL" evidence="3">
    <location>
        <begin position="433"/>
        <end position="688"/>
    </location>
</feature>
<dbReference type="SMART" id="SM00091">
    <property type="entry name" value="PAS"/>
    <property type="match status" value="1"/>
</dbReference>
<accession>F1Z3A2</accession>
<dbReference type="PROSITE" id="PS50112">
    <property type="entry name" value="PAS"/>
    <property type="match status" value="1"/>
</dbReference>
<dbReference type="Gene3D" id="3.30.450.20">
    <property type="entry name" value="PAS domain"/>
    <property type="match status" value="2"/>
</dbReference>
<dbReference type="NCBIfam" id="TIGR00254">
    <property type="entry name" value="GGDEF"/>
    <property type="match status" value="1"/>
</dbReference>
<dbReference type="PANTHER" id="PTHR44757:SF2">
    <property type="entry name" value="BIOFILM ARCHITECTURE MAINTENANCE PROTEIN MBAA"/>
    <property type="match status" value="1"/>
</dbReference>
<dbReference type="InterPro" id="IPR029787">
    <property type="entry name" value="Nucleotide_cyclase"/>
</dbReference>
<dbReference type="SUPFAM" id="SSF141868">
    <property type="entry name" value="EAL domain-like"/>
    <property type="match status" value="1"/>
</dbReference>